<protein>
    <recommendedName>
        <fullName evidence="4">HEAT repeat protein</fullName>
    </recommendedName>
</protein>
<dbReference type="SUPFAM" id="SSF48371">
    <property type="entry name" value="ARM repeat"/>
    <property type="match status" value="1"/>
</dbReference>
<keyword evidence="1" id="KW-0472">Membrane</keyword>
<dbReference type="EMBL" id="SGXA01000002">
    <property type="protein sequence ID" value="RZS71649.1"/>
    <property type="molecule type" value="Genomic_DNA"/>
</dbReference>
<dbReference type="AlphaFoldDB" id="A0A4Q7MUL1"/>
<evidence type="ECO:0008006" key="4">
    <source>
        <dbReference type="Google" id="ProtNLM"/>
    </source>
</evidence>
<keyword evidence="1" id="KW-0812">Transmembrane</keyword>
<accession>A0A4Q7MUL1</accession>
<keyword evidence="1" id="KW-1133">Transmembrane helix</keyword>
<evidence type="ECO:0000256" key="1">
    <source>
        <dbReference type="SAM" id="Phobius"/>
    </source>
</evidence>
<dbReference type="InterPro" id="IPR011989">
    <property type="entry name" value="ARM-like"/>
</dbReference>
<name>A0A4Q7MUL1_9BACT</name>
<dbReference type="Proteomes" id="UP000293874">
    <property type="component" value="Unassembled WGS sequence"/>
</dbReference>
<proteinExistence type="predicted"/>
<comment type="caution">
    <text evidence="2">The sequence shown here is derived from an EMBL/GenBank/DDBJ whole genome shotgun (WGS) entry which is preliminary data.</text>
</comment>
<evidence type="ECO:0000313" key="3">
    <source>
        <dbReference type="Proteomes" id="UP000293874"/>
    </source>
</evidence>
<sequence>MLFARFIRPEQLFYLGILCLIAAGVTILYCFYYSSRRNKFRNQKARIKQLVDPYISQSILESMDTEETNLRLPGFDELQQKCKDSYNRKVIINELVLARKNLSGQAAQTIQQLYTSLQLQLDSEQKLHSYKWHKKAKGIQELSLMGQRQYWKSIYRLTDHSNEHVRMEAQAGIVRLLGFASLRFLNSATYQISEWQQINLLYLLESLPVAEFQGIERWLHSGNKSVVIFALKLIGSFRRYEQHDLVIKCLQRIEPEIRQQAIKTLANIYREDTAAFIIEQYPVETWHNKLEALKTLGKIGAEDVAPFLVGETNHPDPAIRMEAARSLLQCTAAASQVLQQKAITDHSWNTILAQLENEMRA</sequence>
<dbReference type="RefSeq" id="WP_130542128.1">
    <property type="nucleotide sequence ID" value="NZ_CP042431.1"/>
</dbReference>
<keyword evidence="3" id="KW-1185">Reference proteome</keyword>
<evidence type="ECO:0000313" key="2">
    <source>
        <dbReference type="EMBL" id="RZS71649.1"/>
    </source>
</evidence>
<dbReference type="Gene3D" id="1.25.10.10">
    <property type="entry name" value="Leucine-rich Repeat Variant"/>
    <property type="match status" value="1"/>
</dbReference>
<dbReference type="InterPro" id="IPR016024">
    <property type="entry name" value="ARM-type_fold"/>
</dbReference>
<reference evidence="2 3" key="1">
    <citation type="submission" date="2019-02" db="EMBL/GenBank/DDBJ databases">
        <title>Genomic Encyclopedia of Type Strains, Phase IV (KMG-IV): sequencing the most valuable type-strain genomes for metagenomic binning, comparative biology and taxonomic classification.</title>
        <authorList>
            <person name="Goeker M."/>
        </authorList>
    </citation>
    <scope>NUCLEOTIDE SEQUENCE [LARGE SCALE GENOMIC DNA]</scope>
    <source>
        <strain evidence="2 3">DSM 18116</strain>
    </source>
</reference>
<organism evidence="2 3">
    <name type="scientific">Pseudobacter ginsenosidimutans</name>
    <dbReference type="NCBI Taxonomy" id="661488"/>
    <lineage>
        <taxon>Bacteria</taxon>
        <taxon>Pseudomonadati</taxon>
        <taxon>Bacteroidota</taxon>
        <taxon>Chitinophagia</taxon>
        <taxon>Chitinophagales</taxon>
        <taxon>Chitinophagaceae</taxon>
        <taxon>Pseudobacter</taxon>
    </lineage>
</organism>
<dbReference type="OrthoDB" id="1454284at2"/>
<feature type="transmembrane region" description="Helical" evidence="1">
    <location>
        <begin position="12"/>
        <end position="34"/>
    </location>
</feature>
<gene>
    <name evidence="2" type="ORF">EV199_3556</name>
</gene>